<accession>A0A9N9PCJ4</accession>
<dbReference type="AlphaFoldDB" id="A0A9N9PCJ4"/>
<keyword evidence="2" id="KW-1185">Reference proteome</keyword>
<dbReference type="EMBL" id="CAJVPY010038393">
    <property type="protein sequence ID" value="CAG8803903.1"/>
    <property type="molecule type" value="Genomic_DNA"/>
</dbReference>
<name>A0A9N9PCJ4_9GLOM</name>
<evidence type="ECO:0000313" key="2">
    <source>
        <dbReference type="Proteomes" id="UP000789405"/>
    </source>
</evidence>
<proteinExistence type="predicted"/>
<evidence type="ECO:0000313" key="1">
    <source>
        <dbReference type="EMBL" id="CAG8803903.1"/>
    </source>
</evidence>
<gene>
    <name evidence="1" type="ORF">DERYTH_LOCUS23988</name>
</gene>
<dbReference type="Proteomes" id="UP000789405">
    <property type="component" value="Unassembled WGS sequence"/>
</dbReference>
<protein>
    <submittedName>
        <fullName evidence="1">27600_t:CDS:1</fullName>
    </submittedName>
</protein>
<feature type="non-terminal residue" evidence="1">
    <location>
        <position position="111"/>
    </location>
</feature>
<sequence>YKATISEIDKFLLEIYTNVIALTKNETIKASNIFKGEKTMRTGTQLNTEFDIFNDNILKIYKNKKDIPKVSNLITEETQIAETFTKIYTANYCNLYNRALFKSKSRQRKSC</sequence>
<organism evidence="1 2">
    <name type="scientific">Dentiscutata erythropus</name>
    <dbReference type="NCBI Taxonomy" id="1348616"/>
    <lineage>
        <taxon>Eukaryota</taxon>
        <taxon>Fungi</taxon>
        <taxon>Fungi incertae sedis</taxon>
        <taxon>Mucoromycota</taxon>
        <taxon>Glomeromycotina</taxon>
        <taxon>Glomeromycetes</taxon>
        <taxon>Diversisporales</taxon>
        <taxon>Gigasporaceae</taxon>
        <taxon>Dentiscutata</taxon>
    </lineage>
</organism>
<comment type="caution">
    <text evidence="1">The sequence shown here is derived from an EMBL/GenBank/DDBJ whole genome shotgun (WGS) entry which is preliminary data.</text>
</comment>
<reference evidence="1" key="1">
    <citation type="submission" date="2021-06" db="EMBL/GenBank/DDBJ databases">
        <authorList>
            <person name="Kallberg Y."/>
            <person name="Tangrot J."/>
            <person name="Rosling A."/>
        </authorList>
    </citation>
    <scope>NUCLEOTIDE SEQUENCE</scope>
    <source>
        <strain evidence="1">MA453B</strain>
    </source>
</reference>